<gene>
    <name evidence="4" type="ORF">HPB51_015121</name>
</gene>
<dbReference type="PROSITE" id="PS51450">
    <property type="entry name" value="LRR"/>
    <property type="match status" value="1"/>
</dbReference>
<evidence type="ECO:0008006" key="6">
    <source>
        <dbReference type="Google" id="ProtNLM"/>
    </source>
</evidence>
<dbReference type="Proteomes" id="UP000821866">
    <property type="component" value="Chromosome 6"/>
</dbReference>
<organism evidence="4 5">
    <name type="scientific">Rhipicephalus microplus</name>
    <name type="common">Cattle tick</name>
    <name type="synonym">Boophilus microplus</name>
    <dbReference type="NCBI Taxonomy" id="6941"/>
    <lineage>
        <taxon>Eukaryota</taxon>
        <taxon>Metazoa</taxon>
        <taxon>Ecdysozoa</taxon>
        <taxon>Arthropoda</taxon>
        <taxon>Chelicerata</taxon>
        <taxon>Arachnida</taxon>
        <taxon>Acari</taxon>
        <taxon>Parasitiformes</taxon>
        <taxon>Ixodida</taxon>
        <taxon>Ixodoidea</taxon>
        <taxon>Ixodidae</taxon>
        <taxon>Rhipicephalinae</taxon>
        <taxon>Rhipicephalus</taxon>
        <taxon>Boophilus</taxon>
    </lineage>
</organism>
<dbReference type="PANTHER" id="PTHR24369">
    <property type="entry name" value="ANTIGEN BSP, PUTATIVE-RELATED"/>
    <property type="match status" value="1"/>
</dbReference>
<keyword evidence="2" id="KW-0677">Repeat</keyword>
<dbReference type="InterPro" id="IPR001611">
    <property type="entry name" value="Leu-rich_rpt"/>
</dbReference>
<dbReference type="InterPro" id="IPR050541">
    <property type="entry name" value="LRR_TM_domain-containing"/>
</dbReference>
<dbReference type="GO" id="GO:0005886">
    <property type="term" value="C:plasma membrane"/>
    <property type="evidence" value="ECO:0007669"/>
    <property type="project" value="TreeGrafter"/>
</dbReference>
<feature type="signal peptide" evidence="3">
    <location>
        <begin position="1"/>
        <end position="18"/>
    </location>
</feature>
<reference evidence="4" key="2">
    <citation type="submission" date="2021-09" db="EMBL/GenBank/DDBJ databases">
        <authorList>
            <person name="Jia N."/>
            <person name="Wang J."/>
            <person name="Shi W."/>
            <person name="Du L."/>
            <person name="Sun Y."/>
            <person name="Zhan W."/>
            <person name="Jiang J."/>
            <person name="Wang Q."/>
            <person name="Zhang B."/>
            <person name="Ji P."/>
            <person name="Sakyi L.B."/>
            <person name="Cui X."/>
            <person name="Yuan T."/>
            <person name="Jiang B."/>
            <person name="Yang W."/>
            <person name="Lam T.T.-Y."/>
            <person name="Chang Q."/>
            <person name="Ding S."/>
            <person name="Wang X."/>
            <person name="Zhu J."/>
            <person name="Ruan X."/>
            <person name="Zhao L."/>
            <person name="Wei J."/>
            <person name="Que T."/>
            <person name="Du C."/>
            <person name="Cheng J."/>
            <person name="Dai P."/>
            <person name="Han X."/>
            <person name="Huang E."/>
            <person name="Gao Y."/>
            <person name="Liu J."/>
            <person name="Shao H."/>
            <person name="Ye R."/>
            <person name="Li L."/>
            <person name="Wei W."/>
            <person name="Wang X."/>
            <person name="Wang C."/>
            <person name="Huo Q."/>
            <person name="Li W."/>
            <person name="Guo W."/>
            <person name="Chen H."/>
            <person name="Chen S."/>
            <person name="Zhou L."/>
            <person name="Zhou L."/>
            <person name="Ni X."/>
            <person name="Tian J."/>
            <person name="Zhou Y."/>
            <person name="Sheng Y."/>
            <person name="Liu T."/>
            <person name="Pan Y."/>
            <person name="Xia L."/>
            <person name="Li J."/>
            <person name="Zhao F."/>
            <person name="Cao W."/>
        </authorList>
    </citation>
    <scope>NUCLEOTIDE SEQUENCE</scope>
    <source>
        <strain evidence="4">Rmic-2018</strain>
        <tissue evidence="4">Larvae</tissue>
    </source>
</reference>
<dbReference type="EMBL" id="JABSTU010000008">
    <property type="protein sequence ID" value="KAH8023625.1"/>
    <property type="molecule type" value="Genomic_DNA"/>
</dbReference>
<sequence>MKTLGFVCLFLWLALAEARSAGPKCPGGHTQIYPCKCARSEDVGLHIVCDGVNLAMMSRGLGNIEHPIANLTITGSSFKRLFGDVFSGLQVINLTVAHGSLASIATGVMDHFNESLKLLSFEDNILPEIPVELINKFRNLTSLNLAYNRIEVIPANAFGALNILFELRLRSQPHFQSPPIRIHGTESA</sequence>
<dbReference type="Pfam" id="PF13855">
    <property type="entry name" value="LRR_8"/>
    <property type="match status" value="1"/>
</dbReference>
<accession>A0A9J6DNP3</accession>
<keyword evidence="1" id="KW-0433">Leucine-rich repeat</keyword>
<dbReference type="InterPro" id="IPR032675">
    <property type="entry name" value="LRR_dom_sf"/>
</dbReference>
<dbReference type="AlphaFoldDB" id="A0A9J6DNP3"/>
<dbReference type="VEuPathDB" id="VectorBase:LOC119172180"/>
<comment type="caution">
    <text evidence="4">The sequence shown here is derived from an EMBL/GenBank/DDBJ whole genome shotgun (WGS) entry which is preliminary data.</text>
</comment>
<keyword evidence="5" id="KW-1185">Reference proteome</keyword>
<evidence type="ECO:0000256" key="2">
    <source>
        <dbReference type="ARBA" id="ARBA00022737"/>
    </source>
</evidence>
<evidence type="ECO:0000256" key="1">
    <source>
        <dbReference type="ARBA" id="ARBA00022614"/>
    </source>
</evidence>
<keyword evidence="3" id="KW-0732">Signal</keyword>
<proteinExistence type="predicted"/>
<dbReference type="SUPFAM" id="SSF52058">
    <property type="entry name" value="L domain-like"/>
    <property type="match status" value="1"/>
</dbReference>
<protein>
    <recommendedName>
        <fullName evidence="6">Membrane glycoprotein lig-1</fullName>
    </recommendedName>
</protein>
<evidence type="ECO:0000313" key="4">
    <source>
        <dbReference type="EMBL" id="KAH8023625.1"/>
    </source>
</evidence>
<dbReference type="Gene3D" id="3.80.10.10">
    <property type="entry name" value="Ribonuclease Inhibitor"/>
    <property type="match status" value="1"/>
</dbReference>
<name>A0A9J6DNP3_RHIMP</name>
<feature type="chain" id="PRO_5039911016" description="Membrane glycoprotein lig-1" evidence="3">
    <location>
        <begin position="19"/>
        <end position="188"/>
    </location>
</feature>
<evidence type="ECO:0000313" key="5">
    <source>
        <dbReference type="Proteomes" id="UP000821866"/>
    </source>
</evidence>
<dbReference type="PANTHER" id="PTHR24369:SF211">
    <property type="entry name" value="LEUCINE-RICH REPEAT-CONTAINING PROTEIN 15-LIKE"/>
    <property type="match status" value="1"/>
</dbReference>
<dbReference type="SMART" id="SM00369">
    <property type="entry name" value="LRR_TYP"/>
    <property type="match status" value="1"/>
</dbReference>
<dbReference type="InterPro" id="IPR003591">
    <property type="entry name" value="Leu-rich_rpt_typical-subtyp"/>
</dbReference>
<reference evidence="4" key="1">
    <citation type="journal article" date="2020" name="Cell">
        <title>Large-Scale Comparative Analyses of Tick Genomes Elucidate Their Genetic Diversity and Vector Capacities.</title>
        <authorList>
            <consortium name="Tick Genome and Microbiome Consortium (TIGMIC)"/>
            <person name="Jia N."/>
            <person name="Wang J."/>
            <person name="Shi W."/>
            <person name="Du L."/>
            <person name="Sun Y."/>
            <person name="Zhan W."/>
            <person name="Jiang J.F."/>
            <person name="Wang Q."/>
            <person name="Zhang B."/>
            <person name="Ji P."/>
            <person name="Bell-Sakyi L."/>
            <person name="Cui X.M."/>
            <person name="Yuan T.T."/>
            <person name="Jiang B.G."/>
            <person name="Yang W.F."/>
            <person name="Lam T.T."/>
            <person name="Chang Q.C."/>
            <person name="Ding S.J."/>
            <person name="Wang X.J."/>
            <person name="Zhu J.G."/>
            <person name="Ruan X.D."/>
            <person name="Zhao L."/>
            <person name="Wei J.T."/>
            <person name="Ye R.Z."/>
            <person name="Que T.C."/>
            <person name="Du C.H."/>
            <person name="Zhou Y.H."/>
            <person name="Cheng J.X."/>
            <person name="Dai P.F."/>
            <person name="Guo W.B."/>
            <person name="Han X.H."/>
            <person name="Huang E.J."/>
            <person name="Li L.F."/>
            <person name="Wei W."/>
            <person name="Gao Y.C."/>
            <person name="Liu J.Z."/>
            <person name="Shao H.Z."/>
            <person name="Wang X."/>
            <person name="Wang C.C."/>
            <person name="Yang T.C."/>
            <person name="Huo Q.B."/>
            <person name="Li W."/>
            <person name="Chen H.Y."/>
            <person name="Chen S.E."/>
            <person name="Zhou L.G."/>
            <person name="Ni X.B."/>
            <person name="Tian J.H."/>
            <person name="Sheng Y."/>
            <person name="Liu T."/>
            <person name="Pan Y.S."/>
            <person name="Xia L.Y."/>
            <person name="Li J."/>
            <person name="Zhao F."/>
            <person name="Cao W.C."/>
        </authorList>
    </citation>
    <scope>NUCLEOTIDE SEQUENCE</scope>
    <source>
        <strain evidence="4">Rmic-2018</strain>
    </source>
</reference>
<evidence type="ECO:0000256" key="3">
    <source>
        <dbReference type="SAM" id="SignalP"/>
    </source>
</evidence>